<evidence type="ECO:0000313" key="12">
    <source>
        <dbReference type="Proteomes" id="UP000665020"/>
    </source>
</evidence>
<dbReference type="PANTHER" id="PTHR42872:SF6">
    <property type="entry name" value="PROTEIN-GLUTAMATE METHYLESTERASE_PROTEIN-GLUTAMINE GLUTAMINASE"/>
    <property type="match status" value="1"/>
</dbReference>
<dbReference type="PROSITE" id="PS50110">
    <property type="entry name" value="RESPONSE_REGULATORY"/>
    <property type="match status" value="1"/>
</dbReference>
<keyword evidence="12" id="KW-1185">Reference proteome</keyword>
<dbReference type="SUPFAM" id="SSF52738">
    <property type="entry name" value="Methylesterase CheB, C-terminal domain"/>
    <property type="match status" value="1"/>
</dbReference>
<comment type="PTM">
    <text evidence="6">Phosphorylated by CheA. Phosphorylation of the N-terminal regulatory domain activates the methylesterase activity.</text>
</comment>
<dbReference type="GO" id="GO:0000156">
    <property type="term" value="F:phosphorelay response regulator activity"/>
    <property type="evidence" value="ECO:0007669"/>
    <property type="project" value="InterPro"/>
</dbReference>
<dbReference type="InterPro" id="IPR000673">
    <property type="entry name" value="Sig_transdc_resp-reg_Me-estase"/>
</dbReference>
<evidence type="ECO:0000313" key="11">
    <source>
        <dbReference type="EMBL" id="QTL99526.1"/>
    </source>
</evidence>
<dbReference type="HAMAP" id="MF_00099">
    <property type="entry name" value="CheB_chemtxs"/>
    <property type="match status" value="1"/>
</dbReference>
<dbReference type="InterPro" id="IPR001789">
    <property type="entry name" value="Sig_transdc_resp-reg_receiver"/>
</dbReference>
<dbReference type="InterPro" id="IPR011006">
    <property type="entry name" value="CheY-like_superfamily"/>
</dbReference>
<dbReference type="RefSeq" id="WP_230867863.1">
    <property type="nucleotide sequence ID" value="NZ_CP046640.1"/>
</dbReference>
<evidence type="ECO:0000256" key="1">
    <source>
        <dbReference type="ARBA" id="ARBA00022490"/>
    </source>
</evidence>
<gene>
    <name evidence="6 11" type="primary">cheB</name>
    <name evidence="11" type="ORF">GM661_17000</name>
</gene>
<dbReference type="Gene3D" id="3.40.50.180">
    <property type="entry name" value="Methylesterase CheB, C-terminal domain"/>
    <property type="match status" value="1"/>
</dbReference>
<dbReference type="Gene3D" id="3.40.50.2300">
    <property type="match status" value="1"/>
</dbReference>
<comment type="function">
    <text evidence="6">Involved in chemotaxis. Part of a chemotaxis signal transduction system that modulates chemotaxis in response to various stimuli. Catalyzes the demethylation of specific methylglutamate residues introduced into the chemoreceptors (methyl-accepting chemotaxis proteins or MCP) by CheR. Also mediates the irreversible deamidation of specific glutamine residues to glutamic acid.</text>
</comment>
<feature type="domain" description="CheB-type methylesterase" evidence="10">
    <location>
        <begin position="160"/>
        <end position="352"/>
    </location>
</feature>
<dbReference type="SMART" id="SM00448">
    <property type="entry name" value="REC"/>
    <property type="match status" value="1"/>
</dbReference>
<comment type="function">
    <text evidence="4">May play the central regulatory role in sporulation. It may be an element of the effector pathway responsible for the activation of sporulation genes in response to nutritional stress. Spo0A may act in concert with spo0H (a sigma factor) to control the expression of some genes that are critical to the sporulation process.</text>
</comment>
<comment type="catalytic activity">
    <reaction evidence="6">
        <text>L-glutaminyl-[protein] + H2O = L-glutamyl-[protein] + NH4(+)</text>
        <dbReference type="Rhea" id="RHEA:16441"/>
        <dbReference type="Rhea" id="RHEA-COMP:10207"/>
        <dbReference type="Rhea" id="RHEA-COMP:10208"/>
        <dbReference type="ChEBI" id="CHEBI:15377"/>
        <dbReference type="ChEBI" id="CHEBI:28938"/>
        <dbReference type="ChEBI" id="CHEBI:29973"/>
        <dbReference type="ChEBI" id="CHEBI:30011"/>
        <dbReference type="EC" id="3.5.1.44"/>
    </reaction>
</comment>
<accession>A0A8A7KCL0</accession>
<dbReference type="SUPFAM" id="SSF52172">
    <property type="entry name" value="CheY-like"/>
    <property type="match status" value="1"/>
</dbReference>
<keyword evidence="11" id="KW-0808">Transferase</keyword>
<proteinExistence type="inferred from homology"/>
<evidence type="ECO:0000259" key="10">
    <source>
        <dbReference type="PROSITE" id="PS50122"/>
    </source>
</evidence>
<comment type="subcellular location">
    <subcellularLocation>
        <location evidence="6">Cytoplasm</location>
    </subcellularLocation>
</comment>
<dbReference type="GO" id="GO:0050568">
    <property type="term" value="F:protein-glutamine glutaminase activity"/>
    <property type="evidence" value="ECO:0007669"/>
    <property type="project" value="UniProtKB-UniRule"/>
</dbReference>
<keyword evidence="11" id="KW-0489">Methyltransferase</keyword>
<dbReference type="Pfam" id="PF01339">
    <property type="entry name" value="CheB_methylest"/>
    <property type="match status" value="1"/>
</dbReference>
<dbReference type="Pfam" id="PF00072">
    <property type="entry name" value="Response_reg"/>
    <property type="match status" value="1"/>
</dbReference>
<dbReference type="CDD" id="cd17541">
    <property type="entry name" value="REC_CheB-like"/>
    <property type="match status" value="1"/>
</dbReference>
<feature type="modified residue" description="4-aspartylphosphate" evidence="6 8">
    <location>
        <position position="56"/>
    </location>
</feature>
<feature type="active site" evidence="6 7">
    <location>
        <position position="198"/>
    </location>
</feature>
<dbReference type="EC" id="3.1.1.61" evidence="6"/>
<evidence type="ECO:0000256" key="3">
    <source>
        <dbReference type="ARBA" id="ARBA00022801"/>
    </source>
</evidence>
<dbReference type="Proteomes" id="UP000665020">
    <property type="component" value="Chromosome"/>
</dbReference>
<evidence type="ECO:0000256" key="2">
    <source>
        <dbReference type="ARBA" id="ARBA00022500"/>
    </source>
</evidence>
<reference evidence="11" key="1">
    <citation type="submission" date="2019-12" db="EMBL/GenBank/DDBJ databases">
        <authorList>
            <person name="zhang j."/>
            <person name="sun C.M."/>
        </authorList>
    </citation>
    <scope>NUCLEOTIDE SEQUENCE</scope>
    <source>
        <strain evidence="11">NS-1</strain>
    </source>
</reference>
<dbReference type="GO" id="GO:0008168">
    <property type="term" value="F:methyltransferase activity"/>
    <property type="evidence" value="ECO:0007669"/>
    <property type="project" value="UniProtKB-KW"/>
</dbReference>
<evidence type="ECO:0000259" key="9">
    <source>
        <dbReference type="PROSITE" id="PS50110"/>
    </source>
</evidence>
<dbReference type="GO" id="GO:0032259">
    <property type="term" value="P:methylation"/>
    <property type="evidence" value="ECO:0007669"/>
    <property type="project" value="UniProtKB-KW"/>
</dbReference>
<evidence type="ECO:0000256" key="7">
    <source>
        <dbReference type="PROSITE-ProRule" id="PRU00050"/>
    </source>
</evidence>
<feature type="active site" evidence="6 7">
    <location>
        <position position="294"/>
    </location>
</feature>
<sequence>MQQIRVLIVDDSPFVRVFLTKILSKDKNIQVVGTAANPNQAVREIKEKKPDILTLDVEMPVMNGLEFLKRLMIAHPMPVIMISTLTTQGSKVTLEALKIGAVDFITKPNLIDQEKIIEFKNEVLNKIKAVRYLKMNNLIKIMSHNNHSCQKEKGFGDYKKYSQEVITGIGVSTGGVQTLKVLLPSFPPDLPGMIVIQHMPEGFTASFARELDRISSIRVKEAEAGDKIISGQALLVPGNYHLEVIRKRGQYYVELNKSPKVNYQRPSIDITFKSMAAVAGKNAIGVLLTGMGKDGAQGMVNIKEAGGYTIAQNEETAIIYGMPKAAVKLNAVDEVLPLMKISQRIIKLISEVK</sequence>
<evidence type="ECO:0000256" key="6">
    <source>
        <dbReference type="HAMAP-Rule" id="MF_00099"/>
    </source>
</evidence>
<comment type="catalytic activity">
    <reaction evidence="5 6">
        <text>[protein]-L-glutamate 5-O-methyl ester + H2O = L-glutamyl-[protein] + methanol + H(+)</text>
        <dbReference type="Rhea" id="RHEA:23236"/>
        <dbReference type="Rhea" id="RHEA-COMP:10208"/>
        <dbReference type="Rhea" id="RHEA-COMP:10311"/>
        <dbReference type="ChEBI" id="CHEBI:15377"/>
        <dbReference type="ChEBI" id="CHEBI:15378"/>
        <dbReference type="ChEBI" id="CHEBI:17790"/>
        <dbReference type="ChEBI" id="CHEBI:29973"/>
        <dbReference type="ChEBI" id="CHEBI:82795"/>
        <dbReference type="EC" id="3.1.1.61"/>
    </reaction>
</comment>
<comment type="domain">
    <text evidence="6">Contains a C-terminal catalytic domain, and an N-terminal region which modulates catalytic activity.</text>
</comment>
<dbReference type="NCBIfam" id="NF001965">
    <property type="entry name" value="PRK00742.1"/>
    <property type="match status" value="1"/>
</dbReference>
<evidence type="ECO:0000256" key="4">
    <source>
        <dbReference type="ARBA" id="ARBA00024867"/>
    </source>
</evidence>
<dbReference type="InterPro" id="IPR008248">
    <property type="entry name" value="CheB-like"/>
</dbReference>
<dbReference type="EC" id="3.5.1.44" evidence="6"/>
<dbReference type="PROSITE" id="PS50122">
    <property type="entry name" value="CHEB"/>
    <property type="match status" value="1"/>
</dbReference>
<dbReference type="InterPro" id="IPR035909">
    <property type="entry name" value="CheB_C"/>
</dbReference>
<keyword evidence="1 6" id="KW-0963">Cytoplasm</keyword>
<keyword evidence="6 8" id="KW-0597">Phosphoprotein</keyword>
<evidence type="ECO:0000256" key="5">
    <source>
        <dbReference type="ARBA" id="ARBA00048267"/>
    </source>
</evidence>
<feature type="active site" evidence="6 7">
    <location>
        <position position="172"/>
    </location>
</feature>
<dbReference type="GO" id="GO:0006935">
    <property type="term" value="P:chemotaxis"/>
    <property type="evidence" value="ECO:0007669"/>
    <property type="project" value="UniProtKB-UniRule"/>
</dbReference>
<dbReference type="NCBIfam" id="NF009206">
    <property type="entry name" value="PRK12555.1"/>
    <property type="match status" value="1"/>
</dbReference>
<dbReference type="CDD" id="cd16432">
    <property type="entry name" value="CheB_Rec"/>
    <property type="match status" value="1"/>
</dbReference>
<protein>
    <recommendedName>
        <fullName evidence="6">Protein-glutamate methylesterase/protein-glutamine glutaminase</fullName>
        <ecNumber evidence="6">3.1.1.61</ecNumber>
        <ecNumber evidence="6">3.5.1.44</ecNumber>
    </recommendedName>
</protein>
<comment type="similarity">
    <text evidence="6">Belongs to the CheB family.</text>
</comment>
<name>A0A8A7KCL0_9FIRM</name>
<dbReference type="AlphaFoldDB" id="A0A8A7KCL0"/>
<keyword evidence="3 6" id="KW-0378">Hydrolase</keyword>
<dbReference type="GO" id="GO:0008984">
    <property type="term" value="F:protein-glutamate methylesterase activity"/>
    <property type="evidence" value="ECO:0007669"/>
    <property type="project" value="UniProtKB-UniRule"/>
</dbReference>
<evidence type="ECO:0000256" key="8">
    <source>
        <dbReference type="PROSITE-ProRule" id="PRU00169"/>
    </source>
</evidence>
<dbReference type="PIRSF" id="PIRSF000876">
    <property type="entry name" value="RR_chemtxs_CheB"/>
    <property type="match status" value="1"/>
</dbReference>
<keyword evidence="2 6" id="KW-0145">Chemotaxis</keyword>
<dbReference type="GO" id="GO:0005737">
    <property type="term" value="C:cytoplasm"/>
    <property type="evidence" value="ECO:0007669"/>
    <property type="project" value="UniProtKB-SubCell"/>
</dbReference>
<feature type="domain" description="Response regulatory" evidence="9">
    <location>
        <begin position="5"/>
        <end position="122"/>
    </location>
</feature>
<dbReference type="KEGG" id="ifn:GM661_17000"/>
<dbReference type="EMBL" id="CP046640">
    <property type="protein sequence ID" value="QTL99526.1"/>
    <property type="molecule type" value="Genomic_DNA"/>
</dbReference>
<dbReference type="PANTHER" id="PTHR42872">
    <property type="entry name" value="PROTEIN-GLUTAMATE METHYLESTERASE/PROTEIN-GLUTAMINE GLUTAMINASE"/>
    <property type="match status" value="1"/>
</dbReference>
<organism evidence="11 12">
    <name type="scientific">Iocasia fonsfrigidae</name>
    <dbReference type="NCBI Taxonomy" id="2682810"/>
    <lineage>
        <taxon>Bacteria</taxon>
        <taxon>Bacillati</taxon>
        <taxon>Bacillota</taxon>
        <taxon>Clostridia</taxon>
        <taxon>Halanaerobiales</taxon>
        <taxon>Halanaerobiaceae</taxon>
        <taxon>Iocasia</taxon>
    </lineage>
</organism>